<evidence type="ECO:0000313" key="2">
    <source>
        <dbReference type="Proteomes" id="UP000092504"/>
    </source>
</evidence>
<reference evidence="1 2" key="1">
    <citation type="submission" date="2016-06" db="EMBL/GenBank/DDBJ databases">
        <title>Genome sequence of halotolerant plant growth promoting strain of Halomonas elongata HEK1 isolated from salterns of Rann of Kutch, Gujarat, India.</title>
        <authorList>
            <person name="Gaba S."/>
            <person name="Singh R.N."/>
            <person name="Abrol S."/>
            <person name="Kaushik R."/>
            <person name="Saxena A.K."/>
        </authorList>
    </citation>
    <scope>NUCLEOTIDE SEQUENCE [LARGE SCALE GENOMIC DNA]</scope>
    <source>
        <strain evidence="1 2">HEK1</strain>
    </source>
</reference>
<dbReference type="EMBL" id="MAJD01000002">
    <property type="protein sequence ID" value="OBX35277.1"/>
    <property type="molecule type" value="Genomic_DNA"/>
</dbReference>
<evidence type="ECO:0000313" key="1">
    <source>
        <dbReference type="EMBL" id="OBX35277.1"/>
    </source>
</evidence>
<gene>
    <name evidence="1" type="ORF">A8U91_04349</name>
</gene>
<sequence>MSQRQSHDTLHRESDFDLASLLPPLCAWHAEHGHDTDDASRSPRAIRERMQAEVQALESLMNGDEDRLRLSDLARWLDENITRLDPLLRSRNALLLPESWARAHPRSRFLDEGRALMANAIDRDLEGFGAEGLSTRPPTWHRCWWGWKFVTRPGLPIRPWMATCAFPATTR</sequence>
<organism evidence="1 2">
    <name type="scientific">Halomonas elongata</name>
    <dbReference type="NCBI Taxonomy" id="2746"/>
    <lineage>
        <taxon>Bacteria</taxon>
        <taxon>Pseudomonadati</taxon>
        <taxon>Pseudomonadota</taxon>
        <taxon>Gammaproteobacteria</taxon>
        <taxon>Oceanospirillales</taxon>
        <taxon>Halomonadaceae</taxon>
        <taxon>Halomonas</taxon>
    </lineage>
</organism>
<dbReference type="AlphaFoldDB" id="A0A1B8NZ20"/>
<proteinExistence type="predicted"/>
<protein>
    <submittedName>
        <fullName evidence="1">Uncharacterized protein</fullName>
    </submittedName>
</protein>
<dbReference type="Proteomes" id="UP000092504">
    <property type="component" value="Unassembled WGS sequence"/>
</dbReference>
<name>A0A1B8NZ20_HALEL</name>
<accession>A0A1B8NZ20</accession>
<comment type="caution">
    <text evidence="1">The sequence shown here is derived from an EMBL/GenBank/DDBJ whole genome shotgun (WGS) entry which is preliminary data.</text>
</comment>